<dbReference type="AlphaFoldDB" id="A0A6L8WCQ4"/>
<protein>
    <submittedName>
        <fullName evidence="1">Glycosyltransferase</fullName>
    </submittedName>
</protein>
<gene>
    <name evidence="1" type="ORF">GQE98_16155</name>
</gene>
<evidence type="ECO:0000313" key="2">
    <source>
        <dbReference type="Proteomes" id="UP000476030"/>
    </source>
</evidence>
<dbReference type="SUPFAM" id="SSF53756">
    <property type="entry name" value="UDP-Glycosyltransferase/glycogen phosphorylase"/>
    <property type="match status" value="1"/>
</dbReference>
<comment type="caution">
    <text evidence="1">The sequence shown here is derived from an EMBL/GenBank/DDBJ whole genome shotgun (WGS) entry which is preliminary data.</text>
</comment>
<evidence type="ECO:0000313" key="1">
    <source>
        <dbReference type="EMBL" id="MZR32172.1"/>
    </source>
</evidence>
<proteinExistence type="predicted"/>
<dbReference type="Gene3D" id="3.40.50.2000">
    <property type="entry name" value="Glycogen Phosphorylase B"/>
    <property type="match status" value="2"/>
</dbReference>
<organism evidence="1 2">
    <name type="scientific">Sneathiella litorea</name>
    <dbReference type="NCBI Taxonomy" id="2606216"/>
    <lineage>
        <taxon>Bacteria</taxon>
        <taxon>Pseudomonadati</taxon>
        <taxon>Pseudomonadota</taxon>
        <taxon>Alphaproteobacteria</taxon>
        <taxon>Sneathiellales</taxon>
        <taxon>Sneathiellaceae</taxon>
        <taxon>Sneathiella</taxon>
    </lineage>
</organism>
<dbReference type="EMBL" id="WTUW01000009">
    <property type="protein sequence ID" value="MZR32172.1"/>
    <property type="molecule type" value="Genomic_DNA"/>
</dbReference>
<name>A0A6L8WCQ4_9PROT</name>
<sequence>MSSDADKTVLWWGRFDPDYSRNRILRQAFSALGWRVIDFRPGISPLGDLEATLKGVQKPDILWLPAFRQRDMAAAAKWARRRELPVIFDPMISAYDKQVFERRKFAEKSRKAIDLRKKERGIFLKADRIIADTAGHAVFFADTFVLDPDKIHVIAVGAEESLFTSAPPAEKPPHEPLEVLFYGSFIGLQAPEIIVEAAKLCDIPLRWTLLGDGPLKAACETAAAGYPTITFEDYLPYEKLPARIQEAGILLGVFGTSDKAARVIPNKVYQALACGRTVITRESTAYPTPKSKGLIEIPAGDPRALADHVQRHALAQNELVACGAAARAYYEQHFSQQTIHGQLASVLEEILGG</sequence>
<dbReference type="PANTHER" id="PTHR12526">
    <property type="entry name" value="GLYCOSYLTRANSFERASE"/>
    <property type="match status" value="1"/>
</dbReference>
<dbReference type="RefSeq" id="WP_161316738.1">
    <property type="nucleotide sequence ID" value="NZ_WTUW01000009.1"/>
</dbReference>
<accession>A0A6L8WCQ4</accession>
<dbReference type="Proteomes" id="UP000476030">
    <property type="component" value="Unassembled WGS sequence"/>
</dbReference>
<dbReference type="Pfam" id="PF13692">
    <property type="entry name" value="Glyco_trans_1_4"/>
    <property type="match status" value="1"/>
</dbReference>
<reference evidence="1 2" key="1">
    <citation type="submission" date="2019-12" db="EMBL/GenBank/DDBJ databases">
        <title>Snethiella sp. nov. sp. isolated from sea sand.</title>
        <authorList>
            <person name="Kim J."/>
            <person name="Jeong S.E."/>
            <person name="Jung H.S."/>
            <person name="Jeon C.O."/>
        </authorList>
    </citation>
    <scope>NUCLEOTIDE SEQUENCE [LARGE SCALE GENOMIC DNA]</scope>
    <source>
        <strain evidence="1 2">DP05</strain>
    </source>
</reference>
<keyword evidence="1" id="KW-0808">Transferase</keyword>
<dbReference type="GO" id="GO:0016740">
    <property type="term" value="F:transferase activity"/>
    <property type="evidence" value="ECO:0007669"/>
    <property type="project" value="UniProtKB-KW"/>
</dbReference>
<keyword evidence="2" id="KW-1185">Reference proteome</keyword>